<dbReference type="UniPathway" id="UPA00115">
    <property type="reaction ID" value="UER00414"/>
</dbReference>
<comment type="caution">
    <text evidence="2">The sequence shown here is derived from an EMBL/GenBank/DDBJ whole genome shotgun (WGS) entry which is preliminary data.</text>
</comment>
<dbReference type="RefSeq" id="XP_001838047.2">
    <property type="nucleotide sequence ID" value="XM_001837995.2"/>
</dbReference>
<gene>
    <name evidence="2" type="ORF">CC1G_07537</name>
</gene>
<keyword evidence="1" id="KW-0704">Schiff base</keyword>
<dbReference type="STRING" id="240176.A8P186"/>
<dbReference type="OrthoDB" id="2015515at2759"/>
<sequence length="430" mass="48008">MSSSEHLQTHRVPPRSVKDLLDEHKTAVLVDSVDGRNASEYPAVYQTLLYHHDVLSGTLLSLEKIARSFDCEAGDASYHTWVACKKVVDQCNRQALRHPLGEVPPIVKEQSLERLTVEIGLAQRHTVAGPHITYLNPRIHDDVDAMIAEAQRRYKLLRLGGLSGDEVLLTIPSSEAGIQAARTLQKANINVNLYPVCTLMHAAACVEAGAAAITVNVGQVLGWFERGKGARAYPDAFAHPGVKSIQSILTYFRINDIKTRLIGQNFRKMAEIALLADFDAVAVSEYQLDRLQWNIARIAPPEEVPKEVLEKARQAKYPAGLLTDDGNFLKKLDHDSQNLIRSTLDPELERSSKAMDKIEDAVFREVKNHWARLNELNPNTRPHGVRSDEEGDRRVSGVAKHKSAAAQNAWILDWRDKVDAELQLHDLEAF</sequence>
<dbReference type="GeneID" id="6014616"/>
<dbReference type="InterPro" id="IPR001585">
    <property type="entry name" value="TAL/FSA"/>
</dbReference>
<reference evidence="2 3" key="1">
    <citation type="journal article" date="2010" name="Proc. Natl. Acad. Sci. U.S.A.">
        <title>Insights into evolution of multicellular fungi from the assembled chromosomes of the mushroom Coprinopsis cinerea (Coprinus cinereus).</title>
        <authorList>
            <person name="Stajich J.E."/>
            <person name="Wilke S.K."/>
            <person name="Ahren D."/>
            <person name="Au C.H."/>
            <person name="Birren B.W."/>
            <person name="Borodovsky M."/>
            <person name="Burns C."/>
            <person name="Canback B."/>
            <person name="Casselton L.A."/>
            <person name="Cheng C.K."/>
            <person name="Deng J."/>
            <person name="Dietrich F.S."/>
            <person name="Fargo D.C."/>
            <person name="Farman M.L."/>
            <person name="Gathman A.C."/>
            <person name="Goldberg J."/>
            <person name="Guigo R."/>
            <person name="Hoegger P.J."/>
            <person name="Hooker J.B."/>
            <person name="Huggins A."/>
            <person name="James T.Y."/>
            <person name="Kamada T."/>
            <person name="Kilaru S."/>
            <person name="Kodira C."/>
            <person name="Kues U."/>
            <person name="Kupfer D."/>
            <person name="Kwan H.S."/>
            <person name="Lomsadze A."/>
            <person name="Li W."/>
            <person name="Lilly W.W."/>
            <person name="Ma L.J."/>
            <person name="Mackey A.J."/>
            <person name="Manning G."/>
            <person name="Martin F."/>
            <person name="Muraguchi H."/>
            <person name="Natvig D.O."/>
            <person name="Palmerini H."/>
            <person name="Ramesh M.A."/>
            <person name="Rehmeyer C.J."/>
            <person name="Roe B.A."/>
            <person name="Shenoy N."/>
            <person name="Stanke M."/>
            <person name="Ter-Hovhannisyan V."/>
            <person name="Tunlid A."/>
            <person name="Velagapudi R."/>
            <person name="Vision T.J."/>
            <person name="Zeng Q."/>
            <person name="Zolan M.E."/>
            <person name="Pukkila P.J."/>
        </authorList>
    </citation>
    <scope>NUCLEOTIDE SEQUENCE [LARGE SCALE GENOMIC DNA]</scope>
    <source>
        <strain evidence="3">Okayama-7 / 130 / ATCC MYA-4618 / FGSC 9003</strain>
    </source>
</reference>
<dbReference type="OMA" id="ANTAVMT"/>
<accession>A8P186</accession>
<dbReference type="Proteomes" id="UP000001861">
    <property type="component" value="Unassembled WGS sequence"/>
</dbReference>
<dbReference type="VEuPathDB" id="FungiDB:CC1G_07537"/>
<dbReference type="KEGG" id="cci:CC1G_07537"/>
<dbReference type="Pfam" id="PF00923">
    <property type="entry name" value="TAL_FSA"/>
    <property type="match status" value="1"/>
</dbReference>
<dbReference type="EMBL" id="AACS02000006">
    <property type="protein sequence ID" value="EAU83802.2"/>
    <property type="molecule type" value="Genomic_DNA"/>
</dbReference>
<keyword evidence="3" id="KW-1185">Reference proteome</keyword>
<proteinExistence type="predicted"/>
<dbReference type="HOGENOM" id="CLU_637806_0_0_1"/>
<dbReference type="eggNOG" id="KOG2772">
    <property type="taxonomic scope" value="Eukaryota"/>
</dbReference>
<dbReference type="GO" id="GO:0006098">
    <property type="term" value="P:pentose-phosphate shunt"/>
    <property type="evidence" value="ECO:0007669"/>
    <property type="project" value="UniProtKB-UniPathway"/>
</dbReference>
<dbReference type="PANTHER" id="PTHR10683">
    <property type="entry name" value="TRANSALDOLASE"/>
    <property type="match status" value="1"/>
</dbReference>
<dbReference type="GO" id="GO:0005975">
    <property type="term" value="P:carbohydrate metabolic process"/>
    <property type="evidence" value="ECO:0007669"/>
    <property type="project" value="InterPro"/>
</dbReference>
<name>A8P186_COPC7</name>
<protein>
    <submittedName>
        <fullName evidence="2">Uncharacterized protein</fullName>
    </submittedName>
</protein>
<dbReference type="Gene3D" id="3.20.20.70">
    <property type="entry name" value="Aldolase class I"/>
    <property type="match status" value="1"/>
</dbReference>
<dbReference type="AlphaFoldDB" id="A8P186"/>
<organism evidence="2 3">
    <name type="scientific">Coprinopsis cinerea (strain Okayama-7 / 130 / ATCC MYA-4618 / FGSC 9003)</name>
    <name type="common">Inky cap fungus</name>
    <name type="synonym">Hormographiella aspergillata</name>
    <dbReference type="NCBI Taxonomy" id="240176"/>
    <lineage>
        <taxon>Eukaryota</taxon>
        <taxon>Fungi</taxon>
        <taxon>Dikarya</taxon>
        <taxon>Basidiomycota</taxon>
        <taxon>Agaricomycotina</taxon>
        <taxon>Agaricomycetes</taxon>
        <taxon>Agaricomycetidae</taxon>
        <taxon>Agaricales</taxon>
        <taxon>Agaricineae</taxon>
        <taxon>Psathyrellaceae</taxon>
        <taxon>Coprinopsis</taxon>
    </lineage>
</organism>
<dbReference type="SUPFAM" id="SSF51569">
    <property type="entry name" value="Aldolase"/>
    <property type="match status" value="1"/>
</dbReference>
<dbReference type="InParanoid" id="A8P186"/>
<evidence type="ECO:0000313" key="2">
    <source>
        <dbReference type="EMBL" id="EAU83802.2"/>
    </source>
</evidence>
<evidence type="ECO:0000256" key="1">
    <source>
        <dbReference type="ARBA" id="ARBA00023270"/>
    </source>
</evidence>
<dbReference type="InterPro" id="IPR013785">
    <property type="entry name" value="Aldolase_TIM"/>
</dbReference>
<evidence type="ECO:0000313" key="3">
    <source>
        <dbReference type="Proteomes" id="UP000001861"/>
    </source>
</evidence>
<dbReference type="PANTHER" id="PTHR10683:SF18">
    <property type="entry name" value="TRANSALDOLASE"/>
    <property type="match status" value="1"/>
</dbReference>